<dbReference type="EC" id="7.2.2.10" evidence="17"/>
<keyword evidence="10" id="KW-0460">Magnesium</keyword>
<dbReference type="InterPro" id="IPR001757">
    <property type="entry name" value="P_typ_ATPase"/>
</dbReference>
<dbReference type="OMA" id="GCCTQYM"/>
<keyword evidence="9 17" id="KW-0067">ATP-binding</keyword>
<dbReference type="AlphaFoldDB" id="A0A8T2R2K9"/>
<dbReference type="GO" id="GO:0016887">
    <property type="term" value="F:ATP hydrolysis activity"/>
    <property type="evidence" value="ECO:0007669"/>
    <property type="project" value="InterPro"/>
</dbReference>
<dbReference type="SFLD" id="SFLDG00002">
    <property type="entry name" value="C1.7:_P-type_atpase_like"/>
    <property type="match status" value="1"/>
</dbReference>
<evidence type="ECO:0000256" key="10">
    <source>
        <dbReference type="ARBA" id="ARBA00022842"/>
    </source>
</evidence>
<dbReference type="PRINTS" id="PR00120">
    <property type="entry name" value="HATPASE"/>
</dbReference>
<keyword evidence="5 17" id="KW-0812">Transmembrane</keyword>
<dbReference type="EMBL" id="CM035435">
    <property type="protein sequence ID" value="KAH7290599.1"/>
    <property type="molecule type" value="Genomic_DNA"/>
</dbReference>
<feature type="transmembrane region" description="Helical" evidence="17">
    <location>
        <begin position="1054"/>
        <end position="1076"/>
    </location>
</feature>
<evidence type="ECO:0000256" key="6">
    <source>
        <dbReference type="ARBA" id="ARBA00022723"/>
    </source>
</evidence>
<keyword evidence="3 17" id="KW-0813">Transport</keyword>
<dbReference type="OrthoDB" id="3352408at2759"/>
<evidence type="ECO:0000256" key="5">
    <source>
        <dbReference type="ARBA" id="ARBA00022692"/>
    </source>
</evidence>
<dbReference type="SFLD" id="SFLDF00027">
    <property type="entry name" value="p-type_atpase"/>
    <property type="match status" value="1"/>
</dbReference>
<evidence type="ECO:0000256" key="7">
    <source>
        <dbReference type="ARBA" id="ARBA00022741"/>
    </source>
</evidence>
<keyword evidence="12" id="KW-1278">Translocase</keyword>
<dbReference type="PANTHER" id="PTHR24093:SF434">
    <property type="entry name" value="CALCIUM-TRANSPORTING ATPASE 13, PLASMA MEMBRANE-TYPE-RELATED"/>
    <property type="match status" value="1"/>
</dbReference>
<feature type="transmembrane region" description="Helical" evidence="17">
    <location>
        <begin position="379"/>
        <end position="400"/>
    </location>
</feature>
<evidence type="ECO:0000313" key="20">
    <source>
        <dbReference type="Proteomes" id="UP000825935"/>
    </source>
</evidence>
<dbReference type="Pfam" id="PF13246">
    <property type="entry name" value="Cation_ATPase"/>
    <property type="match status" value="1"/>
</dbReference>
<dbReference type="SUPFAM" id="SSF81653">
    <property type="entry name" value="Calcium ATPase, transduction domain A"/>
    <property type="match status" value="1"/>
</dbReference>
<keyword evidence="14 17" id="KW-0406">Ion transport</keyword>
<dbReference type="Gene3D" id="1.20.1110.10">
    <property type="entry name" value="Calcium-transporting ATPase, transmembrane domain"/>
    <property type="match status" value="1"/>
</dbReference>
<sequence>MQAQEPNDASPSVRLHIDDQEWLRDDNSAIARPHVYGEDYSVNALHYTPLTLDTQKHRCDFKVASTVVIAVLRFQSYKDYSKTGQAVCYHSSYQVRIDVDDLKSRNPQWTSEFIQTVSSIVRNRDFKGDSRVLAQELRTDLSRGLPTTTPSEPCGGLDDDDVSIEERKRIFGDNVYPRKKSRGLWSCLWTACQDTTLIILMICAALALGFGMKTDGVQQGWYDGVSIAFAILLVIIVTGVSDFKQSRQFQRLAHEVDNIKVEVTRGGRRINVSSADIVVGDVVQLKVGDQVPADGLLIEGYSLSIDESSFTGESEYYMPDPFQQAFLRSGSKVQEGYGSMLVTAVGASTEWGHMMKLLSNDNMLEQTPLQERLTEAATFIGKVGLSVALLLLVILIAFYFTGHSSTSGDAKFRAGHTNVTDAIDALVHIFSISVTIVVVAVPEGLPLAVTLTLAYSMRKMMKDNALVRRLAACETMGSATTICSDKTGTLTVNQMTVVSSWVAGKFIVAQSDYTDEIMYTLPASLRSLLFQGIVQNTTGSVFPAKSSCSQDELKGHERQAVEVAGSPTEAALLWWGLKAGMDFEATRLESRILQVQTFNSATKRAGVAVQDIDHRLVLVHWKGAAEIIVSMCSKWIDMEHLQKDDDSQHFPGGLLMSAEKRREIMAIIDSMASSSLRCVAMAYTTVEREDKETCNRGTWTLPDSDLTLLAIVGMKDPCRPEVRAAVADVTQAGVVVRMVTGDNLQTAKAIAMECGILEKGCVDELKAIEGATLRSWTDEERRKNLPGVAVVARALPSDKLLLVETLQSMGEVVAVTGDGTNDAPALRKADIGLSMGIQGTEVAKESSDIIILDDNFTSVVKAVRWGRSINFNIQKFLQFQLTVNVTALTVNFIAAMSSGDVPLTVVQLLWVNLIMDTLGALALATEPPTDELMQKPPMGRHKPLINYAMWRNLIVQAIYQVAILLALQFRGIELLHLSGETDATTINRTVIFNTFVLCQLFNEVNSRQPYEQNIFRGLDKNHLFMVIVGATLALQVVMVEFLEKFASTIRLDWQQWLVCIGLAALSWPIACLTKLIPSIHRSKS</sequence>
<dbReference type="FunFam" id="3.40.50.1000:FF:000193">
    <property type="entry name" value="Plasma membrane calcium-transporting ATPase 2"/>
    <property type="match status" value="1"/>
</dbReference>
<dbReference type="Proteomes" id="UP000825935">
    <property type="component" value="Chromosome 30"/>
</dbReference>
<feature type="transmembrane region" description="Helical" evidence="17">
    <location>
        <begin position="429"/>
        <end position="455"/>
    </location>
</feature>
<dbReference type="InterPro" id="IPR023299">
    <property type="entry name" value="ATPase_P-typ_cyto_dom_N"/>
</dbReference>
<keyword evidence="7 17" id="KW-0547">Nucleotide-binding</keyword>
<keyword evidence="11" id="KW-0112">Calmodulin-binding</keyword>
<dbReference type="InterPro" id="IPR008250">
    <property type="entry name" value="ATPase_P-typ_transduc_dom_A_sf"/>
</dbReference>
<name>A0A8T2R2K9_CERRI</name>
<comment type="catalytic activity">
    <reaction evidence="16 17">
        <text>Ca(2+)(in) + ATP + H2O = Ca(2+)(out) + ADP + phosphate + H(+)</text>
        <dbReference type="Rhea" id="RHEA:18105"/>
        <dbReference type="ChEBI" id="CHEBI:15377"/>
        <dbReference type="ChEBI" id="CHEBI:15378"/>
        <dbReference type="ChEBI" id="CHEBI:29108"/>
        <dbReference type="ChEBI" id="CHEBI:30616"/>
        <dbReference type="ChEBI" id="CHEBI:43474"/>
        <dbReference type="ChEBI" id="CHEBI:456216"/>
        <dbReference type="EC" id="7.2.2.10"/>
    </reaction>
</comment>
<comment type="subcellular location">
    <subcellularLocation>
        <location evidence="1 17">Membrane</location>
        <topology evidence="1 17">Multi-pass membrane protein</topology>
    </subcellularLocation>
</comment>
<evidence type="ECO:0000256" key="17">
    <source>
        <dbReference type="RuleBase" id="RU361146"/>
    </source>
</evidence>
<keyword evidence="4 17" id="KW-0109">Calcium transport</keyword>
<evidence type="ECO:0000256" key="8">
    <source>
        <dbReference type="ARBA" id="ARBA00022837"/>
    </source>
</evidence>
<comment type="caution">
    <text evidence="19">The sequence shown here is derived from an EMBL/GenBank/DDBJ whole genome shotgun (WGS) entry which is preliminary data.</text>
</comment>
<dbReference type="PANTHER" id="PTHR24093">
    <property type="entry name" value="CATION TRANSPORTING ATPASE"/>
    <property type="match status" value="1"/>
</dbReference>
<evidence type="ECO:0000313" key="19">
    <source>
        <dbReference type="EMBL" id="KAH7290599.1"/>
    </source>
</evidence>
<dbReference type="Gene3D" id="3.40.1110.10">
    <property type="entry name" value="Calcium-transporting ATPase, cytoplasmic domain N"/>
    <property type="match status" value="1"/>
</dbReference>
<dbReference type="PROSITE" id="PS00154">
    <property type="entry name" value="ATPASE_E1_E2"/>
    <property type="match status" value="1"/>
</dbReference>
<feature type="transmembrane region" description="Helical" evidence="17">
    <location>
        <begin position="188"/>
        <end position="212"/>
    </location>
</feature>
<comment type="caution">
    <text evidence="17">Lacks conserved residue(s) required for the propagation of feature annotation.</text>
</comment>
<evidence type="ECO:0000256" key="3">
    <source>
        <dbReference type="ARBA" id="ARBA00022448"/>
    </source>
</evidence>
<proteinExistence type="inferred from homology"/>
<protein>
    <recommendedName>
        <fullName evidence="17">Calcium-transporting ATPase</fullName>
        <ecNumber evidence="17">7.2.2.10</ecNumber>
    </recommendedName>
</protein>
<dbReference type="SMART" id="SM00831">
    <property type="entry name" value="Cation_ATPase_N"/>
    <property type="match status" value="1"/>
</dbReference>
<dbReference type="SUPFAM" id="SSF81660">
    <property type="entry name" value="Metal cation-transporting ATPase, ATP-binding domain N"/>
    <property type="match status" value="1"/>
</dbReference>
<evidence type="ECO:0000256" key="16">
    <source>
        <dbReference type="ARBA" id="ARBA00048694"/>
    </source>
</evidence>
<dbReference type="NCBIfam" id="TIGR01494">
    <property type="entry name" value="ATPase_P-type"/>
    <property type="match status" value="2"/>
</dbReference>
<evidence type="ECO:0000256" key="1">
    <source>
        <dbReference type="ARBA" id="ARBA00004141"/>
    </source>
</evidence>
<dbReference type="Pfam" id="PF00690">
    <property type="entry name" value="Cation_ATPase_N"/>
    <property type="match status" value="1"/>
</dbReference>
<dbReference type="Pfam" id="PF00689">
    <property type="entry name" value="Cation_ATPase_C"/>
    <property type="match status" value="1"/>
</dbReference>
<dbReference type="NCBIfam" id="TIGR01517">
    <property type="entry name" value="ATPase-IIB_Ca"/>
    <property type="match status" value="1"/>
</dbReference>
<evidence type="ECO:0000256" key="9">
    <source>
        <dbReference type="ARBA" id="ARBA00022840"/>
    </source>
</evidence>
<feature type="transmembrane region" description="Helical" evidence="17">
    <location>
        <begin position="224"/>
        <end position="243"/>
    </location>
</feature>
<dbReference type="Gene3D" id="3.40.50.1000">
    <property type="entry name" value="HAD superfamily/HAD-like"/>
    <property type="match status" value="1"/>
</dbReference>
<organism evidence="19 20">
    <name type="scientific">Ceratopteris richardii</name>
    <name type="common">Triangle waterfern</name>
    <dbReference type="NCBI Taxonomy" id="49495"/>
    <lineage>
        <taxon>Eukaryota</taxon>
        <taxon>Viridiplantae</taxon>
        <taxon>Streptophyta</taxon>
        <taxon>Embryophyta</taxon>
        <taxon>Tracheophyta</taxon>
        <taxon>Polypodiopsida</taxon>
        <taxon>Polypodiidae</taxon>
        <taxon>Polypodiales</taxon>
        <taxon>Pteridineae</taxon>
        <taxon>Pteridaceae</taxon>
        <taxon>Parkerioideae</taxon>
        <taxon>Ceratopteris</taxon>
    </lineage>
</organism>
<dbReference type="GO" id="GO:0005388">
    <property type="term" value="F:P-type calcium transporter activity"/>
    <property type="evidence" value="ECO:0007669"/>
    <property type="project" value="UniProtKB-EC"/>
</dbReference>
<gene>
    <name evidence="19" type="ORF">KP509_30G056700</name>
</gene>
<evidence type="ECO:0000256" key="12">
    <source>
        <dbReference type="ARBA" id="ARBA00022967"/>
    </source>
</evidence>
<dbReference type="InterPro" id="IPR059000">
    <property type="entry name" value="ATPase_P-type_domA"/>
</dbReference>
<keyword evidence="13 17" id="KW-1133">Transmembrane helix</keyword>
<dbReference type="InterPro" id="IPR004014">
    <property type="entry name" value="ATPase_P-typ_cation-transptr_N"/>
</dbReference>
<feature type="domain" description="Cation-transporting P-type ATPase N-terminal" evidence="18">
    <location>
        <begin position="124"/>
        <end position="212"/>
    </location>
</feature>
<dbReference type="InterPro" id="IPR023214">
    <property type="entry name" value="HAD_sf"/>
</dbReference>
<dbReference type="GO" id="GO:0005886">
    <property type="term" value="C:plasma membrane"/>
    <property type="evidence" value="ECO:0007669"/>
    <property type="project" value="TreeGrafter"/>
</dbReference>
<dbReference type="Pfam" id="PF00122">
    <property type="entry name" value="E1-E2_ATPase"/>
    <property type="match status" value="1"/>
</dbReference>
<dbReference type="SFLD" id="SFLDS00003">
    <property type="entry name" value="Haloacid_Dehalogenase"/>
    <property type="match status" value="1"/>
</dbReference>
<dbReference type="InterPro" id="IPR006408">
    <property type="entry name" value="P-type_ATPase_IIB"/>
</dbReference>
<reference evidence="19" key="1">
    <citation type="submission" date="2021-08" db="EMBL/GenBank/DDBJ databases">
        <title>WGS assembly of Ceratopteris richardii.</title>
        <authorList>
            <person name="Marchant D.B."/>
            <person name="Chen G."/>
            <person name="Jenkins J."/>
            <person name="Shu S."/>
            <person name="Leebens-Mack J."/>
            <person name="Grimwood J."/>
            <person name="Schmutz J."/>
            <person name="Soltis P."/>
            <person name="Soltis D."/>
            <person name="Chen Z.-H."/>
        </authorList>
    </citation>
    <scope>NUCLEOTIDE SEQUENCE</scope>
    <source>
        <strain evidence="19">Whitten #5841</strain>
        <tissue evidence="19">Leaf</tissue>
    </source>
</reference>
<keyword evidence="8 17" id="KW-0106">Calcium</keyword>
<evidence type="ECO:0000256" key="4">
    <source>
        <dbReference type="ARBA" id="ARBA00022568"/>
    </source>
</evidence>
<dbReference type="InterPro" id="IPR036412">
    <property type="entry name" value="HAD-like_sf"/>
</dbReference>
<evidence type="ECO:0000256" key="14">
    <source>
        <dbReference type="ARBA" id="ARBA00023065"/>
    </source>
</evidence>
<keyword evidence="15 17" id="KW-0472">Membrane</keyword>
<dbReference type="FunFam" id="1.20.1110.10:FF:000039">
    <property type="entry name" value="Calcium-transporting ATPase"/>
    <property type="match status" value="1"/>
</dbReference>
<dbReference type="GO" id="GO:0005524">
    <property type="term" value="F:ATP binding"/>
    <property type="evidence" value="ECO:0007669"/>
    <property type="project" value="UniProtKB-KW"/>
</dbReference>
<evidence type="ECO:0000256" key="13">
    <source>
        <dbReference type="ARBA" id="ARBA00022989"/>
    </source>
</evidence>
<dbReference type="InterPro" id="IPR006068">
    <property type="entry name" value="ATPase_P-typ_cation-transptr_C"/>
</dbReference>
<dbReference type="PRINTS" id="PR00119">
    <property type="entry name" value="CATATPASE"/>
</dbReference>
<feature type="transmembrane region" description="Helical" evidence="17">
    <location>
        <begin position="1023"/>
        <end position="1042"/>
    </location>
</feature>
<evidence type="ECO:0000259" key="18">
    <source>
        <dbReference type="SMART" id="SM00831"/>
    </source>
</evidence>
<evidence type="ECO:0000256" key="2">
    <source>
        <dbReference type="ARBA" id="ARBA00006124"/>
    </source>
</evidence>
<comment type="function">
    <text evidence="17">Catalyzes the hydrolysis of ATP coupled with the transport of calcium.</text>
</comment>
<accession>A0A8T2R2K9</accession>
<dbReference type="Gene3D" id="2.70.150.10">
    <property type="entry name" value="Calcium-transporting ATPase, cytoplasmic transduction domain A"/>
    <property type="match status" value="1"/>
</dbReference>
<dbReference type="InterPro" id="IPR044492">
    <property type="entry name" value="P_typ_ATPase_HD_dom"/>
</dbReference>
<dbReference type="GO" id="GO:0005516">
    <property type="term" value="F:calmodulin binding"/>
    <property type="evidence" value="ECO:0007669"/>
    <property type="project" value="UniProtKB-KW"/>
</dbReference>
<dbReference type="SUPFAM" id="SSF56784">
    <property type="entry name" value="HAD-like"/>
    <property type="match status" value="1"/>
</dbReference>
<dbReference type="SUPFAM" id="SSF81665">
    <property type="entry name" value="Calcium ATPase, transmembrane domain M"/>
    <property type="match status" value="1"/>
</dbReference>
<keyword evidence="6" id="KW-0479">Metal-binding</keyword>
<keyword evidence="20" id="KW-1185">Reference proteome</keyword>
<dbReference type="InterPro" id="IPR018303">
    <property type="entry name" value="ATPase_P-typ_P_site"/>
</dbReference>
<dbReference type="GO" id="GO:0046872">
    <property type="term" value="F:metal ion binding"/>
    <property type="evidence" value="ECO:0007669"/>
    <property type="project" value="UniProtKB-KW"/>
</dbReference>
<evidence type="ECO:0000256" key="11">
    <source>
        <dbReference type="ARBA" id="ARBA00022860"/>
    </source>
</evidence>
<evidence type="ECO:0000256" key="15">
    <source>
        <dbReference type="ARBA" id="ARBA00023136"/>
    </source>
</evidence>
<dbReference type="InterPro" id="IPR023298">
    <property type="entry name" value="ATPase_P-typ_TM_dom_sf"/>
</dbReference>
<comment type="similarity">
    <text evidence="2 17">Belongs to the cation transport ATPase (P-type) (TC 3.A.3) family. Type IIB subfamily.</text>
</comment>